<dbReference type="Gene3D" id="1.10.10.10">
    <property type="entry name" value="Winged helix-like DNA-binding domain superfamily/Winged helix DNA-binding domain"/>
    <property type="match status" value="1"/>
</dbReference>
<dbReference type="GO" id="GO:0016987">
    <property type="term" value="F:sigma factor activity"/>
    <property type="evidence" value="ECO:0007669"/>
    <property type="project" value="UniProtKB-KW"/>
</dbReference>
<dbReference type="GO" id="GO:0003677">
    <property type="term" value="F:DNA binding"/>
    <property type="evidence" value="ECO:0007669"/>
    <property type="project" value="UniProtKB-KW"/>
</dbReference>
<dbReference type="EMBL" id="VBAL01000142">
    <property type="protein sequence ID" value="TMI99227.1"/>
    <property type="molecule type" value="Genomic_DNA"/>
</dbReference>
<dbReference type="Pfam" id="PF04545">
    <property type="entry name" value="Sigma70_r4"/>
    <property type="match status" value="1"/>
</dbReference>
<dbReference type="InterPro" id="IPR039425">
    <property type="entry name" value="RNA_pol_sigma-70-like"/>
</dbReference>
<feature type="domain" description="RNA polymerase sigma-70 region 2" evidence="7">
    <location>
        <begin position="34"/>
        <end position="100"/>
    </location>
</feature>
<name>A0A537KU04_9BACT</name>
<dbReference type="PANTHER" id="PTHR43133:SF62">
    <property type="entry name" value="RNA POLYMERASE SIGMA FACTOR SIGZ"/>
    <property type="match status" value="1"/>
</dbReference>
<evidence type="ECO:0000259" key="8">
    <source>
        <dbReference type="Pfam" id="PF04545"/>
    </source>
</evidence>
<evidence type="ECO:0000256" key="6">
    <source>
        <dbReference type="SAM" id="MobiDB-lite"/>
    </source>
</evidence>
<dbReference type="Proteomes" id="UP000319353">
    <property type="component" value="Unassembled WGS sequence"/>
</dbReference>
<comment type="caution">
    <text evidence="9">The sequence shown here is derived from an EMBL/GenBank/DDBJ whole genome shotgun (WGS) entry which is preliminary data.</text>
</comment>
<feature type="region of interest" description="Disordered" evidence="6">
    <location>
        <begin position="106"/>
        <end position="127"/>
    </location>
</feature>
<keyword evidence="3" id="KW-0731">Sigma factor</keyword>
<dbReference type="GO" id="GO:0006352">
    <property type="term" value="P:DNA-templated transcription initiation"/>
    <property type="evidence" value="ECO:0007669"/>
    <property type="project" value="InterPro"/>
</dbReference>
<dbReference type="PANTHER" id="PTHR43133">
    <property type="entry name" value="RNA POLYMERASE ECF-TYPE SIGMA FACTO"/>
    <property type="match status" value="1"/>
</dbReference>
<dbReference type="SUPFAM" id="SSF88946">
    <property type="entry name" value="Sigma2 domain of RNA polymerase sigma factors"/>
    <property type="match status" value="1"/>
</dbReference>
<dbReference type="Gene3D" id="1.10.1740.10">
    <property type="match status" value="1"/>
</dbReference>
<dbReference type="InterPro" id="IPR007627">
    <property type="entry name" value="RNA_pol_sigma70_r2"/>
</dbReference>
<feature type="domain" description="RNA polymerase sigma-70 region 4" evidence="8">
    <location>
        <begin position="139"/>
        <end position="187"/>
    </location>
</feature>
<organism evidence="9 10">
    <name type="scientific">Candidatus Segetimicrobium genomatis</name>
    <dbReference type="NCBI Taxonomy" id="2569760"/>
    <lineage>
        <taxon>Bacteria</taxon>
        <taxon>Bacillati</taxon>
        <taxon>Candidatus Sysuimicrobiota</taxon>
        <taxon>Candidatus Sysuimicrobiia</taxon>
        <taxon>Candidatus Sysuimicrobiales</taxon>
        <taxon>Candidatus Segetimicrobiaceae</taxon>
        <taxon>Candidatus Segetimicrobium</taxon>
    </lineage>
</organism>
<dbReference type="InterPro" id="IPR036388">
    <property type="entry name" value="WH-like_DNA-bd_sf"/>
</dbReference>
<reference evidence="9 10" key="1">
    <citation type="journal article" date="2019" name="Nat. Microbiol.">
        <title>Mediterranean grassland soil C-N compound turnover is dependent on rainfall and depth, and is mediated by genomically divergent microorganisms.</title>
        <authorList>
            <person name="Diamond S."/>
            <person name="Andeer P.F."/>
            <person name="Li Z."/>
            <person name="Crits-Christoph A."/>
            <person name="Burstein D."/>
            <person name="Anantharaman K."/>
            <person name="Lane K.R."/>
            <person name="Thomas B.C."/>
            <person name="Pan C."/>
            <person name="Northen T.R."/>
            <person name="Banfield J.F."/>
        </authorList>
    </citation>
    <scope>NUCLEOTIDE SEQUENCE [LARGE SCALE GENOMIC DNA]</scope>
    <source>
        <strain evidence="9">NP_4</strain>
    </source>
</reference>
<dbReference type="AlphaFoldDB" id="A0A537KU04"/>
<evidence type="ECO:0000256" key="2">
    <source>
        <dbReference type="ARBA" id="ARBA00023015"/>
    </source>
</evidence>
<evidence type="ECO:0000256" key="5">
    <source>
        <dbReference type="ARBA" id="ARBA00023163"/>
    </source>
</evidence>
<comment type="similarity">
    <text evidence="1">Belongs to the sigma-70 factor family. ECF subfamily.</text>
</comment>
<dbReference type="SUPFAM" id="SSF88659">
    <property type="entry name" value="Sigma3 and sigma4 domains of RNA polymerase sigma factors"/>
    <property type="match status" value="1"/>
</dbReference>
<protein>
    <submittedName>
        <fullName evidence="9">Sigma-70 family RNA polymerase sigma factor</fullName>
    </submittedName>
</protein>
<dbReference type="InterPro" id="IPR013325">
    <property type="entry name" value="RNA_pol_sigma_r2"/>
</dbReference>
<gene>
    <name evidence="9" type="ORF">E6H01_11405</name>
</gene>
<dbReference type="Pfam" id="PF04542">
    <property type="entry name" value="Sigma70_r2"/>
    <property type="match status" value="1"/>
</dbReference>
<dbReference type="InterPro" id="IPR014284">
    <property type="entry name" value="RNA_pol_sigma-70_dom"/>
</dbReference>
<evidence type="ECO:0000259" key="7">
    <source>
        <dbReference type="Pfam" id="PF04542"/>
    </source>
</evidence>
<dbReference type="InterPro" id="IPR013324">
    <property type="entry name" value="RNA_pol_sigma_r3/r4-like"/>
</dbReference>
<accession>A0A537KU04</accession>
<dbReference type="NCBIfam" id="TIGR02937">
    <property type="entry name" value="sigma70-ECF"/>
    <property type="match status" value="1"/>
</dbReference>
<dbReference type="CDD" id="cd06171">
    <property type="entry name" value="Sigma70_r4"/>
    <property type="match status" value="1"/>
</dbReference>
<evidence type="ECO:0000256" key="3">
    <source>
        <dbReference type="ARBA" id="ARBA00023082"/>
    </source>
</evidence>
<keyword evidence="4" id="KW-0238">DNA-binding</keyword>
<keyword evidence="2" id="KW-0805">Transcription regulation</keyword>
<evidence type="ECO:0000313" key="9">
    <source>
        <dbReference type="EMBL" id="TMI99227.1"/>
    </source>
</evidence>
<sequence>MRRGPSAGAGAEESADPELLSRMRLGDETALEALYARYGGLVFTLALRIVGDPELAREVLQDTFLRSWDGRETYDPRRGRVPWWLMGIARNRAVDLLRSRPHQARLREQERLPSGAHAGEPAHPGTADAVVLRRAVTDALERLSGAQREAIELAYYGGLTQAEIARHLGQPLGTIKSRTREAMERLRSLLEPRIGRTGKIGTTP</sequence>
<evidence type="ECO:0000256" key="4">
    <source>
        <dbReference type="ARBA" id="ARBA00023125"/>
    </source>
</evidence>
<evidence type="ECO:0000313" key="10">
    <source>
        <dbReference type="Proteomes" id="UP000319353"/>
    </source>
</evidence>
<dbReference type="InterPro" id="IPR007630">
    <property type="entry name" value="RNA_pol_sigma70_r4"/>
</dbReference>
<evidence type="ECO:0000256" key="1">
    <source>
        <dbReference type="ARBA" id="ARBA00010641"/>
    </source>
</evidence>
<proteinExistence type="inferred from homology"/>
<keyword evidence="5" id="KW-0804">Transcription</keyword>